<dbReference type="RefSeq" id="WP_047909350.1">
    <property type="nucleotide sequence ID" value="NZ_CP011808.2"/>
</dbReference>
<accession>A0A0H3X3P7</accession>
<evidence type="ECO:0000313" key="2">
    <source>
        <dbReference type="EMBL" id="AKM33391.3"/>
    </source>
</evidence>
<geneLocation type="plasmid" evidence="2 3">
    <name>pPF72-1</name>
</geneLocation>
<protein>
    <submittedName>
        <fullName evidence="2">Uncharacterized protein</fullName>
    </submittedName>
</protein>
<evidence type="ECO:0000313" key="3">
    <source>
        <dbReference type="Proteomes" id="UP000035651"/>
    </source>
</evidence>
<evidence type="ECO:0000256" key="1">
    <source>
        <dbReference type="SAM" id="MobiDB-lite"/>
    </source>
</evidence>
<keyword evidence="2" id="KW-0614">Plasmid</keyword>
<name>A0A0H3X3P7_9BURK</name>
<organism evidence="2 3">
    <name type="scientific">Pandoraea faecigallinarum</name>
    <dbReference type="NCBI Taxonomy" id="656179"/>
    <lineage>
        <taxon>Bacteria</taxon>
        <taxon>Pseudomonadati</taxon>
        <taxon>Pseudomonadota</taxon>
        <taxon>Betaproteobacteria</taxon>
        <taxon>Burkholderiales</taxon>
        <taxon>Burkholderiaceae</taxon>
        <taxon>Pandoraea</taxon>
    </lineage>
</organism>
<feature type="region of interest" description="Disordered" evidence="1">
    <location>
        <begin position="85"/>
        <end position="120"/>
    </location>
</feature>
<keyword evidence="3" id="KW-1185">Reference proteome</keyword>
<gene>
    <name evidence="2" type="ORF">AB870_24735</name>
</gene>
<proteinExistence type="predicted"/>
<dbReference type="AlphaFoldDB" id="A0A0H3X3P7"/>
<sequence>MRKSPQSVQPLLQEVTKQAHVIQTLMNNIEGLQQELVQLQERAKTDPQARARFERVQHALNHGELAAVFHRLSAWADALEQHLKTAPKQLSSPTAATPDTPAPARKSGAKSGPKSGRTFV</sequence>
<dbReference type="EMBL" id="CP011808">
    <property type="protein sequence ID" value="AKM33391.3"/>
    <property type="molecule type" value="Genomic_DNA"/>
</dbReference>
<reference evidence="2" key="1">
    <citation type="submission" date="2016-06" db="EMBL/GenBank/DDBJ databases">
        <title>Complete Genome Sequence of Pandoraea faecigallinarum DSM-23572.</title>
        <authorList>
            <person name="Yong D."/>
            <person name="Ee R."/>
            <person name="Lim Y.-L."/>
            <person name="Yin W.-F."/>
            <person name="Chan K.-G."/>
        </authorList>
    </citation>
    <scope>NUCLEOTIDE SEQUENCE</scope>
    <source>
        <strain evidence="2">DSM 23572</strain>
        <plasmid evidence="2">pPF72-1</plasmid>
    </source>
</reference>
<dbReference type="Proteomes" id="UP000035651">
    <property type="component" value="Plasmid pPF72-1"/>
</dbReference>
<dbReference type="KEGG" id="pfg:AB870_24735"/>
<feature type="compositionally biased region" description="Low complexity" evidence="1">
    <location>
        <begin position="93"/>
        <end position="104"/>
    </location>
</feature>